<protein>
    <submittedName>
        <fullName evidence="1">DUF370 domain-containing protein</fullName>
    </submittedName>
</protein>
<reference evidence="1 2" key="1">
    <citation type="submission" date="2024-03" db="EMBL/GenBank/DDBJ databases">
        <title>Human intestinal bacterial collection.</title>
        <authorList>
            <person name="Pauvert C."/>
            <person name="Hitch T.C.A."/>
            <person name="Clavel T."/>
        </authorList>
    </citation>
    <scope>NUCLEOTIDE SEQUENCE [LARGE SCALE GENOMIC DNA]</scope>
    <source>
        <strain evidence="1 2">CLA-AP-H34</strain>
    </source>
</reference>
<dbReference type="NCBIfam" id="NF046065">
    <property type="entry name" value="MtxRegRemB"/>
    <property type="match status" value="1"/>
</dbReference>
<name>A0ABV1EPT9_9FIRM</name>
<sequence>MYLHLGQGVVVPYRDVLGIFDLDNTSSSRLTRAFLERAERAGQVVNVWEDLPKSFVLCRHGAEAPVVYLSQLSTSTLLRRAENNSFE</sequence>
<accession>A0ABV1EPT9</accession>
<evidence type="ECO:0000313" key="2">
    <source>
        <dbReference type="Proteomes" id="UP001440599"/>
    </source>
</evidence>
<keyword evidence="2" id="KW-1185">Reference proteome</keyword>
<proteinExistence type="predicted"/>
<gene>
    <name evidence="1" type="ORF">WMO45_08720</name>
</gene>
<evidence type="ECO:0000313" key="1">
    <source>
        <dbReference type="EMBL" id="MEQ2456604.1"/>
    </source>
</evidence>
<dbReference type="Proteomes" id="UP001440599">
    <property type="component" value="Unassembled WGS sequence"/>
</dbReference>
<comment type="caution">
    <text evidence="1">The sequence shown here is derived from an EMBL/GenBank/DDBJ whole genome shotgun (WGS) entry which is preliminary data.</text>
</comment>
<organism evidence="1 2">
    <name type="scientific">Flavonifractor hominis</name>
    <dbReference type="NCBI Taxonomy" id="3133178"/>
    <lineage>
        <taxon>Bacteria</taxon>
        <taxon>Bacillati</taxon>
        <taxon>Bacillota</taxon>
        <taxon>Clostridia</taxon>
        <taxon>Eubacteriales</taxon>
        <taxon>Oscillospiraceae</taxon>
        <taxon>Flavonifractor</taxon>
    </lineage>
</organism>
<dbReference type="EMBL" id="JBBMFT010000004">
    <property type="protein sequence ID" value="MEQ2456604.1"/>
    <property type="molecule type" value="Genomic_DNA"/>
</dbReference>
<dbReference type="RefSeq" id="WP_349140257.1">
    <property type="nucleotide sequence ID" value="NZ_JBBMFT010000004.1"/>
</dbReference>